<feature type="domain" description="C2H2-type" evidence="13">
    <location>
        <begin position="907"/>
        <end position="934"/>
    </location>
</feature>
<dbReference type="FunFam" id="3.30.160.60:FF:000029">
    <property type="entry name" value="GLI family zinc finger 4"/>
    <property type="match status" value="1"/>
</dbReference>
<feature type="domain" description="C2H2-type" evidence="13">
    <location>
        <begin position="850"/>
        <end position="878"/>
    </location>
</feature>
<dbReference type="Pfam" id="PF00096">
    <property type="entry name" value="zf-C2H2"/>
    <property type="match status" value="12"/>
</dbReference>
<keyword evidence="3" id="KW-0479">Metal-binding</keyword>
<feature type="domain" description="C2H2-type" evidence="13">
    <location>
        <begin position="766"/>
        <end position="793"/>
    </location>
</feature>
<keyword evidence="7" id="KW-0805">Transcription regulation</keyword>
<dbReference type="GO" id="GO:0000978">
    <property type="term" value="F:RNA polymerase II cis-regulatory region sequence-specific DNA binding"/>
    <property type="evidence" value="ECO:0007669"/>
    <property type="project" value="TreeGrafter"/>
</dbReference>
<sequence>MKMEEEGTLSCLPGEPSKPAGEILHGVIVDCKTRVDFRGRGKSLDGDTGRSFGQAILPQVKGESEEDLTQHWEVQWKTLLRTMESSHSGWGMTHFPEDPSLWEDAKTFLGSFEQVAKACHWPREQWVTWLLPALNGEARQAFDKLEAEDREDYGKVKTAILRGDALSREKIRRRFRQFGYWQADGPRAVYAQLRDLCRQWLKTEKNSKEQIVELLVLEQFLAILPPEMQSWVCECGMETCAEAVALVEDFLLRQQEASRKEKQDILEEVQAVYSWTPAEPGQRPLYVESTLEGSDGQATLLESPLLPQSDVSWLGEKNKTFFQSSEERTSLESVSKKEDGGETRKGLGRARCEALREIAWNPDSSQMQEVDQAGEKDKSLSDRTTDVDKVPVPQEKQRKKRKNRCLVVIPEERPSKNSAFGKGVPLHPRLHSRELPHKCSDCGKGFGHKANLTSHQRVHRLEKLYDCSNCGKTFLRKSILDMHLRMHTGQKPFSCSDCGLSLSAHSSLVRHQRIHTREKPYKCSECEKSFSQNSDLIRHQRLHTGVKPYQCPECGKSFSRGDCLATHQKIHAGKEQGGNQTVAKAFVINQVLFSILNSTLLAEFGQFCGSFSLISSAISFHVPQLWIPRGPHPIAGSDPASLPRSKPPRKTSAHSFQLQESRSPDCSNATQSFWDSELGLLRVIVKEEDDSEEALPSEDWMARSATEGGFLPESFTSQHQLKRSPGSSQDNNFPPVEVENIQIKEEPAEVSVTILEHPNTEGTSANKCALCGKTFSCKSDLTRHQRTHTGEKPFRCFECGKSFSRGDYLILHQKLHRGEKPYKCSECGKGFYRSTRLISHKRVHLAEKLYKCFRCGKSFGDEAKLAQHKQAKHTNERPHTCAECGKSFRRSTHLTRHQKIHTRKARYRCLQCEKTFTCRKHLLSHERTHTGDKPYKCLDCGKRFSFSGNLASHLRMHTGEKPYLCLECGKSFSRSAHLTLHQRTHTGEKPYTCLECGRAFSQSSNLTSHQRIHTGEKPYECPVCGKQFSRGDSLVSHQRIHAAEII</sequence>
<dbReference type="InterPro" id="IPR013087">
    <property type="entry name" value="Znf_C2H2_type"/>
</dbReference>
<feature type="domain" description="C2H2-type" evidence="13">
    <location>
        <begin position="991"/>
        <end position="1018"/>
    </location>
</feature>
<feature type="compositionally biased region" description="Basic and acidic residues" evidence="12">
    <location>
        <begin position="373"/>
        <end position="389"/>
    </location>
</feature>
<dbReference type="SMART" id="SM00431">
    <property type="entry name" value="SCAN"/>
    <property type="match status" value="1"/>
</dbReference>
<dbReference type="GO" id="GO:0000981">
    <property type="term" value="F:DNA-binding transcription factor activity, RNA polymerase II-specific"/>
    <property type="evidence" value="ECO:0007669"/>
    <property type="project" value="TreeGrafter"/>
</dbReference>
<dbReference type="PANTHER" id="PTHR23226">
    <property type="entry name" value="ZINC FINGER AND SCAN DOMAIN-CONTAINING"/>
    <property type="match status" value="1"/>
</dbReference>
<feature type="region of interest" description="Disordered" evidence="12">
    <location>
        <begin position="633"/>
        <end position="669"/>
    </location>
</feature>
<feature type="domain" description="SCAN box" evidence="14">
    <location>
        <begin position="172"/>
        <end position="250"/>
    </location>
</feature>
<dbReference type="FunFam" id="3.30.160.60:FF:000624">
    <property type="entry name" value="zinc finger protein 697"/>
    <property type="match status" value="1"/>
</dbReference>
<evidence type="ECO:0000256" key="6">
    <source>
        <dbReference type="ARBA" id="ARBA00022833"/>
    </source>
</evidence>
<dbReference type="FunFam" id="3.30.160.60:FF:000094">
    <property type="entry name" value="Zinc finger protein 605"/>
    <property type="match status" value="1"/>
</dbReference>
<dbReference type="GO" id="GO:0008270">
    <property type="term" value="F:zinc ion binding"/>
    <property type="evidence" value="ECO:0007669"/>
    <property type="project" value="UniProtKB-KW"/>
</dbReference>
<evidence type="ECO:0000313" key="16">
    <source>
        <dbReference type="RefSeq" id="XP_034268010.1"/>
    </source>
</evidence>
<gene>
    <name evidence="16" type="primary">LOC117662644</name>
</gene>
<reference evidence="16" key="1">
    <citation type="submission" date="2025-08" db="UniProtKB">
        <authorList>
            <consortium name="RefSeq"/>
        </authorList>
    </citation>
    <scope>IDENTIFICATION</scope>
    <source>
        <tissue evidence="16">Blood</tissue>
    </source>
</reference>
<dbReference type="Gene3D" id="3.30.160.60">
    <property type="entry name" value="Classic Zinc Finger"/>
    <property type="match status" value="15"/>
</dbReference>
<accession>A0A6P9BJ45</accession>
<dbReference type="InParanoid" id="A0A6P9BJ45"/>
<name>A0A6P9BJ45_PANGU</name>
<dbReference type="Pfam" id="PF02023">
    <property type="entry name" value="SCAN"/>
    <property type="match status" value="1"/>
</dbReference>
<dbReference type="Proteomes" id="UP001652622">
    <property type="component" value="Unplaced"/>
</dbReference>
<feature type="region of interest" description="Disordered" evidence="12">
    <location>
        <begin position="324"/>
        <end position="402"/>
    </location>
</feature>
<dbReference type="GeneID" id="117662644"/>
<keyword evidence="5 11" id="KW-0863">Zinc-finger</keyword>
<dbReference type="FunFam" id="3.30.160.60:FF:000295">
    <property type="entry name" value="zinc finger protein 19"/>
    <property type="match status" value="1"/>
</dbReference>
<evidence type="ECO:0000259" key="14">
    <source>
        <dbReference type="PROSITE" id="PS50804"/>
    </source>
</evidence>
<protein>
    <submittedName>
        <fullName evidence="16">Zinc finger protein 184-like</fullName>
    </submittedName>
</protein>
<dbReference type="InterPro" id="IPR036236">
    <property type="entry name" value="Znf_C2H2_sf"/>
</dbReference>
<evidence type="ECO:0000259" key="13">
    <source>
        <dbReference type="PROSITE" id="PS50157"/>
    </source>
</evidence>
<evidence type="ECO:0000256" key="3">
    <source>
        <dbReference type="ARBA" id="ARBA00022723"/>
    </source>
</evidence>
<feature type="domain" description="C2H2-type" evidence="13">
    <location>
        <begin position="465"/>
        <end position="492"/>
    </location>
</feature>
<dbReference type="FunFam" id="3.30.160.60:FF:000016">
    <property type="entry name" value="zinc finger protein 37 homolog"/>
    <property type="match status" value="1"/>
</dbReference>
<evidence type="ECO:0000313" key="15">
    <source>
        <dbReference type="Proteomes" id="UP001652622"/>
    </source>
</evidence>
<dbReference type="SMART" id="SM00355">
    <property type="entry name" value="ZnF_C2H2"/>
    <property type="match status" value="15"/>
</dbReference>
<evidence type="ECO:0000256" key="10">
    <source>
        <dbReference type="ARBA" id="ARBA00023242"/>
    </source>
</evidence>
<comment type="subcellular location">
    <subcellularLocation>
        <location evidence="1">Nucleus</location>
    </subcellularLocation>
</comment>
<dbReference type="PROSITE" id="PS50157">
    <property type="entry name" value="ZINC_FINGER_C2H2_2"/>
    <property type="match status" value="15"/>
</dbReference>
<keyword evidence="8" id="KW-0238">DNA-binding</keyword>
<evidence type="ECO:0000256" key="11">
    <source>
        <dbReference type="PROSITE-ProRule" id="PRU00042"/>
    </source>
</evidence>
<dbReference type="KEGG" id="pgut:117662644"/>
<proteinExistence type="inferred from homology"/>
<dbReference type="FunFam" id="3.30.160.60:FF:000739">
    <property type="entry name" value="Zgc:171418 protein"/>
    <property type="match status" value="1"/>
</dbReference>
<dbReference type="FunFam" id="3.30.160.60:FF:002343">
    <property type="entry name" value="Zinc finger protein 33A"/>
    <property type="match status" value="3"/>
</dbReference>
<dbReference type="SUPFAM" id="SSF57667">
    <property type="entry name" value="beta-beta-alpha zinc fingers"/>
    <property type="match status" value="8"/>
</dbReference>
<dbReference type="Gene3D" id="1.10.4020.10">
    <property type="entry name" value="DNA breaking-rejoining enzymes"/>
    <property type="match status" value="1"/>
</dbReference>
<feature type="domain" description="C2H2-type" evidence="13">
    <location>
        <begin position="521"/>
        <end position="548"/>
    </location>
</feature>
<dbReference type="AlphaFoldDB" id="A0A6P9BJ45"/>
<feature type="domain" description="C2H2-type" evidence="13">
    <location>
        <begin position="963"/>
        <end position="990"/>
    </location>
</feature>
<dbReference type="InterPro" id="IPR038269">
    <property type="entry name" value="SCAN_sf"/>
</dbReference>
<evidence type="ECO:0000256" key="7">
    <source>
        <dbReference type="ARBA" id="ARBA00023015"/>
    </source>
</evidence>
<feature type="compositionally biased region" description="Basic and acidic residues" evidence="12">
    <location>
        <begin position="325"/>
        <end position="356"/>
    </location>
</feature>
<dbReference type="CDD" id="cd07936">
    <property type="entry name" value="SCAN"/>
    <property type="match status" value="1"/>
</dbReference>
<keyword evidence="10" id="KW-0539">Nucleus</keyword>
<dbReference type="PROSITE" id="PS50804">
    <property type="entry name" value="SCAN_BOX"/>
    <property type="match status" value="1"/>
</dbReference>
<evidence type="ECO:0000256" key="5">
    <source>
        <dbReference type="ARBA" id="ARBA00022771"/>
    </source>
</evidence>
<feature type="compositionally biased region" description="Polar residues" evidence="12">
    <location>
        <begin position="653"/>
        <end position="669"/>
    </location>
</feature>
<evidence type="ECO:0000256" key="9">
    <source>
        <dbReference type="ARBA" id="ARBA00023163"/>
    </source>
</evidence>
<keyword evidence="9" id="KW-0804">Transcription</keyword>
<keyword evidence="15" id="KW-1185">Reference proteome</keyword>
<feature type="domain" description="C2H2-type" evidence="13">
    <location>
        <begin position="935"/>
        <end position="962"/>
    </location>
</feature>
<dbReference type="OMA" id="QSWVCEC"/>
<keyword evidence="4" id="KW-0677">Repeat</keyword>
<feature type="domain" description="C2H2-type" evidence="13">
    <location>
        <begin position="822"/>
        <end position="849"/>
    </location>
</feature>
<feature type="domain" description="C2H2-type" evidence="13">
    <location>
        <begin position="879"/>
        <end position="906"/>
    </location>
</feature>
<dbReference type="FunFam" id="3.30.160.60:FF:002063">
    <property type="entry name" value="RB associated KRAB zinc finger"/>
    <property type="match status" value="1"/>
</dbReference>
<feature type="domain" description="C2H2-type" evidence="13">
    <location>
        <begin position="794"/>
        <end position="821"/>
    </location>
</feature>
<feature type="domain" description="C2H2-type" evidence="13">
    <location>
        <begin position="437"/>
        <end position="464"/>
    </location>
</feature>
<organism evidence="15 16">
    <name type="scientific">Pantherophis guttatus</name>
    <name type="common">Corn snake</name>
    <name type="synonym">Elaphe guttata</name>
    <dbReference type="NCBI Taxonomy" id="94885"/>
    <lineage>
        <taxon>Eukaryota</taxon>
        <taxon>Metazoa</taxon>
        <taxon>Chordata</taxon>
        <taxon>Craniata</taxon>
        <taxon>Vertebrata</taxon>
        <taxon>Euteleostomi</taxon>
        <taxon>Lepidosauria</taxon>
        <taxon>Squamata</taxon>
        <taxon>Bifurcata</taxon>
        <taxon>Unidentata</taxon>
        <taxon>Episquamata</taxon>
        <taxon>Toxicofera</taxon>
        <taxon>Serpentes</taxon>
        <taxon>Colubroidea</taxon>
        <taxon>Colubridae</taxon>
        <taxon>Colubrinae</taxon>
        <taxon>Pantherophis</taxon>
    </lineage>
</organism>
<evidence type="ECO:0000256" key="4">
    <source>
        <dbReference type="ARBA" id="ARBA00022737"/>
    </source>
</evidence>
<evidence type="ECO:0000256" key="8">
    <source>
        <dbReference type="ARBA" id="ARBA00023125"/>
    </source>
</evidence>
<dbReference type="PROSITE" id="PS00028">
    <property type="entry name" value="ZINC_FINGER_C2H2_1"/>
    <property type="match status" value="15"/>
</dbReference>
<evidence type="ECO:0000256" key="2">
    <source>
        <dbReference type="ARBA" id="ARBA00006991"/>
    </source>
</evidence>
<dbReference type="FunFam" id="3.30.160.60:FF:000358">
    <property type="entry name" value="zinc finger protein 24"/>
    <property type="match status" value="2"/>
</dbReference>
<feature type="domain" description="C2H2-type" evidence="13">
    <location>
        <begin position="549"/>
        <end position="576"/>
    </location>
</feature>
<feature type="domain" description="C2H2-type" evidence="13">
    <location>
        <begin position="493"/>
        <end position="520"/>
    </location>
</feature>
<dbReference type="GO" id="GO:0031981">
    <property type="term" value="C:nuclear lumen"/>
    <property type="evidence" value="ECO:0007669"/>
    <property type="project" value="UniProtKB-ARBA"/>
</dbReference>
<dbReference type="InterPro" id="IPR003309">
    <property type="entry name" value="SCAN_dom"/>
</dbReference>
<dbReference type="FunFam" id="3.30.160.60:FF:001677">
    <property type="entry name" value="Zinc finger protein 2"/>
    <property type="match status" value="1"/>
</dbReference>
<keyword evidence="6" id="KW-0862">Zinc</keyword>
<dbReference type="SUPFAM" id="SSF47353">
    <property type="entry name" value="Retrovirus capsid dimerization domain-like"/>
    <property type="match status" value="1"/>
</dbReference>
<evidence type="ECO:0000256" key="1">
    <source>
        <dbReference type="ARBA" id="ARBA00004123"/>
    </source>
</evidence>
<comment type="similarity">
    <text evidence="2">Belongs to the krueppel C2H2-type zinc-finger protein family.</text>
</comment>
<dbReference type="PANTHER" id="PTHR23226:SF379">
    <property type="entry name" value="C2H2-TYPE DOMAIN-CONTAINING PROTEIN"/>
    <property type="match status" value="1"/>
</dbReference>
<dbReference type="RefSeq" id="XP_034268010.1">
    <property type="nucleotide sequence ID" value="XM_034412119.2"/>
</dbReference>
<feature type="domain" description="C2H2-type" evidence="13">
    <location>
        <begin position="1019"/>
        <end position="1046"/>
    </location>
</feature>
<dbReference type="FunFam" id="1.10.4020.10:FF:000001">
    <property type="entry name" value="zinc finger protein 263 isoform X1"/>
    <property type="match status" value="1"/>
</dbReference>
<evidence type="ECO:0000256" key="12">
    <source>
        <dbReference type="SAM" id="MobiDB-lite"/>
    </source>
</evidence>